<feature type="region of interest" description="Disordered" evidence="6">
    <location>
        <begin position="746"/>
        <end position="817"/>
    </location>
</feature>
<evidence type="ECO:0000256" key="1">
    <source>
        <dbReference type="ARBA" id="ARBA00004123"/>
    </source>
</evidence>
<comment type="subcellular location">
    <subcellularLocation>
        <location evidence="2">Cytoplasm</location>
    </subcellularLocation>
    <subcellularLocation>
        <location evidence="1">Nucleus</location>
    </subcellularLocation>
</comment>
<feature type="compositionally biased region" description="Low complexity" evidence="6">
    <location>
        <begin position="954"/>
        <end position="970"/>
    </location>
</feature>
<keyword evidence="4" id="KW-0677">Repeat</keyword>
<evidence type="ECO:0000256" key="5">
    <source>
        <dbReference type="ARBA" id="ARBA00023242"/>
    </source>
</evidence>
<feature type="compositionally biased region" description="Acidic residues" evidence="6">
    <location>
        <begin position="755"/>
        <end position="776"/>
    </location>
</feature>
<dbReference type="GO" id="GO:0005634">
    <property type="term" value="C:nucleus"/>
    <property type="evidence" value="ECO:0007669"/>
    <property type="project" value="UniProtKB-SubCell"/>
</dbReference>
<dbReference type="InterPro" id="IPR011989">
    <property type="entry name" value="ARM-like"/>
</dbReference>
<dbReference type="PANTHER" id="PTHR15651">
    <property type="entry name" value="ARMADILLO REPEAT-CONTAINING PROTEIN 8"/>
    <property type="match status" value="1"/>
</dbReference>
<dbReference type="SUPFAM" id="SSF48371">
    <property type="entry name" value="ARM repeat"/>
    <property type="match status" value="2"/>
</dbReference>
<keyword evidence="8" id="KW-1185">Reference proteome</keyword>
<name>A0A6A4HM74_9AGAR</name>
<dbReference type="GO" id="GO:0005737">
    <property type="term" value="C:cytoplasm"/>
    <property type="evidence" value="ECO:0007669"/>
    <property type="project" value="UniProtKB-SubCell"/>
</dbReference>
<evidence type="ECO:0000313" key="7">
    <source>
        <dbReference type="EMBL" id="KAE9400042.1"/>
    </source>
</evidence>
<organism evidence="7 8">
    <name type="scientific">Gymnopus androsaceus JB14</name>
    <dbReference type="NCBI Taxonomy" id="1447944"/>
    <lineage>
        <taxon>Eukaryota</taxon>
        <taxon>Fungi</taxon>
        <taxon>Dikarya</taxon>
        <taxon>Basidiomycota</taxon>
        <taxon>Agaricomycotina</taxon>
        <taxon>Agaricomycetes</taxon>
        <taxon>Agaricomycetidae</taxon>
        <taxon>Agaricales</taxon>
        <taxon>Marasmiineae</taxon>
        <taxon>Omphalotaceae</taxon>
        <taxon>Gymnopus</taxon>
    </lineage>
</organism>
<evidence type="ECO:0000256" key="3">
    <source>
        <dbReference type="ARBA" id="ARBA00022490"/>
    </source>
</evidence>
<evidence type="ECO:0000256" key="2">
    <source>
        <dbReference type="ARBA" id="ARBA00004496"/>
    </source>
</evidence>
<feature type="region of interest" description="Disordered" evidence="6">
    <location>
        <begin position="954"/>
        <end position="989"/>
    </location>
</feature>
<accession>A0A6A4HM74</accession>
<reference evidence="7" key="1">
    <citation type="journal article" date="2019" name="Environ. Microbiol.">
        <title>Fungal ecological strategies reflected in gene transcription - a case study of two litter decomposers.</title>
        <authorList>
            <person name="Barbi F."/>
            <person name="Kohler A."/>
            <person name="Barry K."/>
            <person name="Baskaran P."/>
            <person name="Daum C."/>
            <person name="Fauchery L."/>
            <person name="Ihrmark K."/>
            <person name="Kuo A."/>
            <person name="LaButti K."/>
            <person name="Lipzen A."/>
            <person name="Morin E."/>
            <person name="Grigoriev I.V."/>
            <person name="Henrissat B."/>
            <person name="Lindahl B."/>
            <person name="Martin F."/>
        </authorList>
    </citation>
    <scope>NUCLEOTIDE SEQUENCE</scope>
    <source>
        <strain evidence="7">JB14</strain>
    </source>
</reference>
<dbReference type="InterPro" id="IPR016024">
    <property type="entry name" value="ARM-type_fold"/>
</dbReference>
<proteinExistence type="predicted"/>
<gene>
    <name evidence="7" type="ORF">BT96DRAFT_919706</name>
</gene>
<sequence>MTIPSSSSRPHLPSLDELKRIKNRIIGTPSAKCRLAQDHGMMSLLIATMMDSAAGDDVRTEIAQIIGSLAALGGHADDAVVLAALIERDTLRGCLSVLSTTSQVKLRLALVRALSGIAGDLAELTGPSLWGLGAFEGRTRWLAGSAAQTLEWFFGTEAMDIWVPLLSGAEAGITSNMIGTVVRTQPVRERLCAWRNASEREKKERRGWEAKRLVSTNGYVLRSLLELAGKKETLGNALFALAALAKDNPVVANELALQEIVGHAKSRSGDIQLSACLCATNILRASPAVSPAVDAILSVLMAIIKNNSAHSAKAAFILAQLLTDSPVYAQLAYDRGALRILLSSLRRLTPPCPTISPLPPLNAPPSIVFTGPEWESWLEQDLDQPKLDIRLREATLLCLASISLFSNDIRRALAEDEGDAAPALSLVLAALLSPHTPLRCAACHIVRALTRSVAVIRTSIIDSGLGWLVFAIFMGSPNARPKPSPDSVREDEEDPRVVTAALRAVCNTVCEFSPLNLVYIDHGLIPRLAAFIHPDPEDPDEDSEDGLRFNALWAVKNLVRKSSLAMNREVVRLLGWRKSGADVGRLDKLLTSTSPRILEQTLNILRNLSEDEDGLSIILHELEIHSPNTSIPLFASPSFSSPTPIHPILCHLTAILSRSSSSLPSSSSSSSPDILIHTTSILAHITNSPDPNHHRMILASTLGLVQALRRVLAEQGSQVRRPVIRAVLEMVRVDLGVVAMDAIGSRSRTRSVSVEGEEDADEEDEGEGAEDGDGDVDVLGIGYGVGMGVGSRRSRVAPGRTQQTPRTRSGRVPGGITGARKILTDAGFVGTLRRIVDHHPSQSHPHSHAHAHVHSPASTSSGGVGHVVESGAGHAHAHAHGHVHYGSLGSTPSSAGMGDVASFGSIGSAGLSIGNSHATVSIMGREDRDELETARMALDWLEYGEMYAYAWSSTSSSSNVGAGARVGRARPGTQRSGSVDATDLGSEEF</sequence>
<dbReference type="Gene3D" id="1.25.10.10">
    <property type="entry name" value="Leucine-rich Repeat Variant"/>
    <property type="match status" value="3"/>
</dbReference>
<keyword evidence="3" id="KW-0963">Cytoplasm</keyword>
<protein>
    <submittedName>
        <fullName evidence="7">ARM repeat-containing protein</fullName>
    </submittedName>
</protein>
<dbReference type="OrthoDB" id="5559898at2759"/>
<dbReference type="GO" id="GO:0034657">
    <property type="term" value="C:GID complex"/>
    <property type="evidence" value="ECO:0007669"/>
    <property type="project" value="TreeGrafter"/>
</dbReference>
<dbReference type="InterPro" id="IPR038739">
    <property type="entry name" value="ARMC8/Vid28"/>
</dbReference>
<evidence type="ECO:0000256" key="4">
    <source>
        <dbReference type="ARBA" id="ARBA00022737"/>
    </source>
</evidence>
<keyword evidence="5" id="KW-0539">Nucleus</keyword>
<dbReference type="Proteomes" id="UP000799118">
    <property type="component" value="Unassembled WGS sequence"/>
</dbReference>
<feature type="compositionally biased region" description="Low complexity" evidence="6">
    <location>
        <begin position="854"/>
        <end position="874"/>
    </location>
</feature>
<dbReference type="PANTHER" id="PTHR15651:SF7">
    <property type="entry name" value="ARMADILLO REPEAT-CONTAINING PROTEIN 8"/>
    <property type="match status" value="1"/>
</dbReference>
<dbReference type="GO" id="GO:0043161">
    <property type="term" value="P:proteasome-mediated ubiquitin-dependent protein catabolic process"/>
    <property type="evidence" value="ECO:0007669"/>
    <property type="project" value="TreeGrafter"/>
</dbReference>
<evidence type="ECO:0000313" key="8">
    <source>
        <dbReference type="Proteomes" id="UP000799118"/>
    </source>
</evidence>
<evidence type="ECO:0000256" key="6">
    <source>
        <dbReference type="SAM" id="MobiDB-lite"/>
    </source>
</evidence>
<dbReference type="AlphaFoldDB" id="A0A6A4HM74"/>
<dbReference type="EMBL" id="ML769461">
    <property type="protein sequence ID" value="KAE9400042.1"/>
    <property type="molecule type" value="Genomic_DNA"/>
</dbReference>
<feature type="region of interest" description="Disordered" evidence="6">
    <location>
        <begin position="838"/>
        <end position="877"/>
    </location>
</feature>